<dbReference type="InterPro" id="IPR011250">
    <property type="entry name" value="OMP/PagP_B-barrel"/>
</dbReference>
<name>A0A7W6ARN9_9HYPH</name>
<reference evidence="2" key="1">
    <citation type="journal article" date="2014" name="Int. J. Syst. Evol. Microbiol.">
        <title>Complete genome of a new Firmicutes species belonging to the dominant human colonic microbiota ('Ruminococcus bicirculans') reveals two chromosomes and a selective capacity to utilize plant glucans.</title>
        <authorList>
            <consortium name="NISC Comparative Sequencing Program"/>
            <person name="Wegmann U."/>
            <person name="Louis P."/>
            <person name="Goesmann A."/>
            <person name="Henrissat B."/>
            <person name="Duncan S.H."/>
            <person name="Flint H.J."/>
        </authorList>
    </citation>
    <scope>NUCLEOTIDE SEQUENCE</scope>
    <source>
        <strain evidence="2">NBRC 107710</strain>
    </source>
</reference>
<keyword evidence="5" id="KW-1185">Reference proteome</keyword>
<evidence type="ECO:0008006" key="6">
    <source>
        <dbReference type="Google" id="ProtNLM"/>
    </source>
</evidence>
<feature type="signal peptide" evidence="1">
    <location>
        <begin position="1"/>
        <end position="38"/>
    </location>
</feature>
<dbReference type="EMBL" id="JACIDN010000008">
    <property type="protein sequence ID" value="MBB3904697.1"/>
    <property type="molecule type" value="Genomic_DNA"/>
</dbReference>
<reference evidence="3 4" key="3">
    <citation type="submission" date="2020-08" db="EMBL/GenBank/DDBJ databases">
        <title>Genomic Encyclopedia of Type Strains, Phase IV (KMG-IV): sequencing the most valuable type-strain genomes for metagenomic binning, comparative biology and taxonomic classification.</title>
        <authorList>
            <person name="Goeker M."/>
        </authorList>
    </citation>
    <scope>NUCLEOTIDE SEQUENCE [LARGE SCALE GENOMIC DNA]</scope>
    <source>
        <strain evidence="3 4">DSM 24105</strain>
    </source>
</reference>
<comment type="caution">
    <text evidence="3">The sequence shown here is derived from an EMBL/GenBank/DDBJ whole genome shotgun (WGS) entry which is preliminary data.</text>
</comment>
<feature type="chain" id="PRO_5031401934" description="Outer membrane protein OmpA-like transmembrane domain-containing protein" evidence="1">
    <location>
        <begin position="39"/>
        <end position="221"/>
    </location>
</feature>
<protein>
    <recommendedName>
        <fullName evidence="6">Outer membrane protein OmpA-like transmembrane domain-containing protein</fullName>
    </recommendedName>
</protein>
<evidence type="ECO:0000256" key="1">
    <source>
        <dbReference type="SAM" id="SignalP"/>
    </source>
</evidence>
<evidence type="ECO:0000313" key="4">
    <source>
        <dbReference type="Proteomes" id="UP000517759"/>
    </source>
</evidence>
<gene>
    <name evidence="2" type="ORF">GCM10007884_48040</name>
    <name evidence="3" type="ORF">GGR33_004220</name>
</gene>
<accession>A0A7W6ARN9</accession>
<evidence type="ECO:0000313" key="2">
    <source>
        <dbReference type="EMBL" id="GLS46807.1"/>
    </source>
</evidence>
<evidence type="ECO:0000313" key="3">
    <source>
        <dbReference type="EMBL" id="MBB3904697.1"/>
    </source>
</evidence>
<proteinExistence type="predicted"/>
<keyword evidence="1" id="KW-0732">Signal</keyword>
<dbReference type="Gene3D" id="2.40.160.20">
    <property type="match status" value="1"/>
</dbReference>
<dbReference type="AlphaFoldDB" id="A0A7W6ARN9"/>
<organism evidence="3 4">
    <name type="scientific">Methylobacterium brachythecii</name>
    <dbReference type="NCBI Taxonomy" id="1176177"/>
    <lineage>
        <taxon>Bacteria</taxon>
        <taxon>Pseudomonadati</taxon>
        <taxon>Pseudomonadota</taxon>
        <taxon>Alphaproteobacteria</taxon>
        <taxon>Hyphomicrobiales</taxon>
        <taxon>Methylobacteriaceae</taxon>
        <taxon>Methylobacterium</taxon>
    </lineage>
</organism>
<reference evidence="2" key="4">
    <citation type="submission" date="2023-01" db="EMBL/GenBank/DDBJ databases">
        <title>Draft genome sequence of Methylobacterium brachythecii strain NBRC 107710.</title>
        <authorList>
            <person name="Sun Q."/>
            <person name="Mori K."/>
        </authorList>
    </citation>
    <scope>NUCLEOTIDE SEQUENCE</scope>
    <source>
        <strain evidence="2">NBRC 107710</strain>
    </source>
</reference>
<dbReference type="SUPFAM" id="SSF56925">
    <property type="entry name" value="OMPA-like"/>
    <property type="match status" value="1"/>
</dbReference>
<dbReference type="Proteomes" id="UP000517759">
    <property type="component" value="Unassembled WGS sequence"/>
</dbReference>
<dbReference type="PROSITE" id="PS51257">
    <property type="entry name" value="PROKAR_LIPOPROTEIN"/>
    <property type="match status" value="1"/>
</dbReference>
<evidence type="ECO:0000313" key="5">
    <source>
        <dbReference type="Proteomes" id="UP001156881"/>
    </source>
</evidence>
<dbReference type="EMBL" id="BSPG01000054">
    <property type="protein sequence ID" value="GLS46807.1"/>
    <property type="molecule type" value="Genomic_DNA"/>
</dbReference>
<reference evidence="5" key="2">
    <citation type="journal article" date="2019" name="Int. J. Syst. Evol. Microbiol.">
        <title>The Global Catalogue of Microorganisms (GCM) 10K type strain sequencing project: providing services to taxonomists for standard genome sequencing and annotation.</title>
        <authorList>
            <consortium name="The Broad Institute Genomics Platform"/>
            <consortium name="The Broad Institute Genome Sequencing Center for Infectious Disease"/>
            <person name="Wu L."/>
            <person name="Ma J."/>
        </authorList>
    </citation>
    <scope>NUCLEOTIDE SEQUENCE [LARGE SCALE GENOMIC DNA]</scope>
    <source>
        <strain evidence="5">NBRC 107710</strain>
    </source>
</reference>
<dbReference type="RefSeq" id="WP_284212112.1">
    <property type="nucleotide sequence ID" value="NZ_BSPG01000054.1"/>
</dbReference>
<dbReference type="Proteomes" id="UP001156881">
    <property type="component" value="Unassembled WGS sequence"/>
</dbReference>
<sequence>MSRAAGSVYLGRMSLLRHSRRVICWAVCVVAGSCAAWANPAAAQGYSPFIGFGSLPAFAWPQPATVDDSRWAGSYAAMSAGYQVSSSKHFGSYSGPTIGFEGGRMWQEGRFVYGIVGGFDYLSAVGGSLNPGFGRLAYSRDFAGALQVKVGALVTPDVLVYTKVGALAVHEQWRVGATSVSQPFSRDDIAIRPDARVGVEWAVTDRLSLAVEAGVTGSGIR</sequence>